<protein>
    <submittedName>
        <fullName evidence="1">Uncharacterized protein</fullName>
    </submittedName>
</protein>
<sequence length="95" mass="9599">MEPGGACLVAASLASGLPLIKFFCCWTISSALMSLDPITTSACSKPWAVEGISLLLTSTALIVASVCSLGLTAEAVSLSIPGNPTIETESFGCFG</sequence>
<keyword evidence="2" id="KW-1185">Reference proteome</keyword>
<proteinExistence type="predicted"/>
<dbReference type="AlphaFoldDB" id="A0A2J6PN32"/>
<evidence type="ECO:0000313" key="1">
    <source>
        <dbReference type="EMBL" id="PMD15450.1"/>
    </source>
</evidence>
<evidence type="ECO:0000313" key="2">
    <source>
        <dbReference type="Proteomes" id="UP000235672"/>
    </source>
</evidence>
<name>A0A2J6PN32_9HELO</name>
<gene>
    <name evidence="1" type="ORF">NA56DRAFT_347334</name>
</gene>
<dbReference type="EMBL" id="KZ613513">
    <property type="protein sequence ID" value="PMD15450.1"/>
    <property type="molecule type" value="Genomic_DNA"/>
</dbReference>
<reference evidence="1 2" key="1">
    <citation type="submission" date="2016-05" db="EMBL/GenBank/DDBJ databases">
        <title>A degradative enzymes factory behind the ericoid mycorrhizal symbiosis.</title>
        <authorList>
            <consortium name="DOE Joint Genome Institute"/>
            <person name="Martino E."/>
            <person name="Morin E."/>
            <person name="Grelet G."/>
            <person name="Kuo A."/>
            <person name="Kohler A."/>
            <person name="Daghino S."/>
            <person name="Barry K."/>
            <person name="Choi C."/>
            <person name="Cichocki N."/>
            <person name="Clum A."/>
            <person name="Copeland A."/>
            <person name="Hainaut M."/>
            <person name="Haridas S."/>
            <person name="Labutti K."/>
            <person name="Lindquist E."/>
            <person name="Lipzen A."/>
            <person name="Khouja H.-R."/>
            <person name="Murat C."/>
            <person name="Ohm R."/>
            <person name="Olson A."/>
            <person name="Spatafora J."/>
            <person name="Veneault-Fourrey C."/>
            <person name="Henrissat B."/>
            <person name="Grigoriev I."/>
            <person name="Martin F."/>
            <person name="Perotto S."/>
        </authorList>
    </citation>
    <scope>NUCLEOTIDE SEQUENCE [LARGE SCALE GENOMIC DNA]</scope>
    <source>
        <strain evidence="1 2">UAMH 7357</strain>
    </source>
</reference>
<dbReference type="Proteomes" id="UP000235672">
    <property type="component" value="Unassembled WGS sequence"/>
</dbReference>
<accession>A0A2J6PN32</accession>
<organism evidence="1 2">
    <name type="scientific">Hyaloscypha hepaticicola</name>
    <dbReference type="NCBI Taxonomy" id="2082293"/>
    <lineage>
        <taxon>Eukaryota</taxon>
        <taxon>Fungi</taxon>
        <taxon>Dikarya</taxon>
        <taxon>Ascomycota</taxon>
        <taxon>Pezizomycotina</taxon>
        <taxon>Leotiomycetes</taxon>
        <taxon>Helotiales</taxon>
        <taxon>Hyaloscyphaceae</taxon>
        <taxon>Hyaloscypha</taxon>
    </lineage>
</organism>